<dbReference type="SFLD" id="SFLDG01129">
    <property type="entry name" value="C1.5:_HAD__Beta-PGM__Phosphata"/>
    <property type="match status" value="1"/>
</dbReference>
<sequence length="216" mass="23919">MSNKGIIFDLDGTLLNTLQDLADTVNSVLKGRGWSTHPVDAYRNFVGDGLTMLIRRAVPEDVQDQSVINECILAAREEYSRRWANRTAPYPGVLEALEELARNEIPMAVLSNKPHEATLHTVGHFFPDGYFQVVQGALPNGAVKPDPEPALEVAARMGLKPDQVYFLGDSNVDMYTALRAKMTALGAAWGFRGREELLQAGAHYILESPQELSEYF</sequence>
<comment type="caution">
    <text evidence="5">The sequence shown here is derived from an EMBL/GenBank/DDBJ whole genome shotgun (WGS) entry which is preliminary data.</text>
</comment>
<comment type="pathway">
    <text evidence="2">Organic acid metabolism; glycolate biosynthesis; glycolate from 2-phosphoglycolate: step 1/1.</text>
</comment>
<evidence type="ECO:0000313" key="6">
    <source>
        <dbReference type="Proteomes" id="UP000005496"/>
    </source>
</evidence>
<gene>
    <name evidence="5" type="ORF">Dthio_PD2878</name>
</gene>
<keyword evidence="6" id="KW-1185">Reference proteome</keyword>
<dbReference type="InterPro" id="IPR041492">
    <property type="entry name" value="HAD_2"/>
</dbReference>
<dbReference type="GO" id="GO:0008967">
    <property type="term" value="F:phosphoglycolate phosphatase activity"/>
    <property type="evidence" value="ECO:0007669"/>
    <property type="project" value="UniProtKB-EC"/>
</dbReference>
<dbReference type="InterPro" id="IPR023198">
    <property type="entry name" value="PGP-like_dom2"/>
</dbReference>
<dbReference type="AlphaFoldDB" id="D6SL97"/>
<dbReference type="Gene3D" id="3.40.50.1000">
    <property type="entry name" value="HAD superfamily/HAD-like"/>
    <property type="match status" value="1"/>
</dbReference>
<dbReference type="NCBIfam" id="TIGR01549">
    <property type="entry name" value="HAD-SF-IA-v1"/>
    <property type="match status" value="1"/>
</dbReference>
<name>D6SL97_9BACT</name>
<dbReference type="SFLD" id="SFLDG01135">
    <property type="entry name" value="C1.5.6:_HAD__Beta-PGM__Phospha"/>
    <property type="match status" value="1"/>
</dbReference>
<evidence type="ECO:0000256" key="3">
    <source>
        <dbReference type="ARBA" id="ARBA00006171"/>
    </source>
</evidence>
<reference evidence="5" key="1">
    <citation type="submission" date="2010-05" db="EMBL/GenBank/DDBJ databases">
        <title>The draft genome of Desulfonatronospira thiodismutans ASO3-1.</title>
        <authorList>
            <consortium name="US DOE Joint Genome Institute (JGI-PGF)"/>
            <person name="Lucas S."/>
            <person name="Copeland A."/>
            <person name="Lapidus A."/>
            <person name="Cheng J.-F."/>
            <person name="Bruce D."/>
            <person name="Goodwin L."/>
            <person name="Pitluck S."/>
            <person name="Chertkov O."/>
            <person name="Brettin T."/>
            <person name="Detter J.C."/>
            <person name="Han C."/>
            <person name="Land M.L."/>
            <person name="Hauser L."/>
            <person name="Kyrpides N."/>
            <person name="Mikhailova N."/>
            <person name="Muyzer G."/>
            <person name="Woyke T."/>
        </authorList>
    </citation>
    <scope>NUCLEOTIDE SEQUENCE [LARGE SCALE GENOMIC DNA]</scope>
    <source>
        <strain evidence="5">ASO3-1</strain>
    </source>
</reference>
<dbReference type="SFLD" id="SFLDS00003">
    <property type="entry name" value="Haloacid_Dehalogenase"/>
    <property type="match status" value="1"/>
</dbReference>
<proteinExistence type="inferred from homology"/>
<dbReference type="Pfam" id="PF13419">
    <property type="entry name" value="HAD_2"/>
    <property type="match status" value="1"/>
</dbReference>
<dbReference type="GO" id="GO:0005829">
    <property type="term" value="C:cytosol"/>
    <property type="evidence" value="ECO:0007669"/>
    <property type="project" value="TreeGrafter"/>
</dbReference>
<dbReference type="Proteomes" id="UP000005496">
    <property type="component" value="Unassembled WGS sequence"/>
</dbReference>
<dbReference type="EC" id="3.1.3.18" evidence="4"/>
<accession>D6SL97</accession>
<evidence type="ECO:0000256" key="2">
    <source>
        <dbReference type="ARBA" id="ARBA00004818"/>
    </source>
</evidence>
<dbReference type="PRINTS" id="PR00413">
    <property type="entry name" value="HADHALOGNASE"/>
</dbReference>
<dbReference type="InterPro" id="IPR050155">
    <property type="entry name" value="HAD-like_hydrolase_sf"/>
</dbReference>
<dbReference type="GO" id="GO:0006281">
    <property type="term" value="P:DNA repair"/>
    <property type="evidence" value="ECO:0007669"/>
    <property type="project" value="TreeGrafter"/>
</dbReference>
<dbReference type="EMBL" id="ACJN02000001">
    <property type="protein sequence ID" value="EFI35458.1"/>
    <property type="molecule type" value="Genomic_DNA"/>
</dbReference>
<dbReference type="PANTHER" id="PTHR43434">
    <property type="entry name" value="PHOSPHOGLYCOLATE PHOSPHATASE"/>
    <property type="match status" value="1"/>
</dbReference>
<dbReference type="InterPro" id="IPR006439">
    <property type="entry name" value="HAD-SF_hydro_IA"/>
</dbReference>
<comment type="similarity">
    <text evidence="3">Belongs to the HAD-like hydrolase superfamily. CbbY/CbbZ/Gph/YieH family.</text>
</comment>
<comment type="catalytic activity">
    <reaction evidence="1">
        <text>2-phosphoglycolate + H2O = glycolate + phosphate</text>
        <dbReference type="Rhea" id="RHEA:14369"/>
        <dbReference type="ChEBI" id="CHEBI:15377"/>
        <dbReference type="ChEBI" id="CHEBI:29805"/>
        <dbReference type="ChEBI" id="CHEBI:43474"/>
        <dbReference type="ChEBI" id="CHEBI:58033"/>
        <dbReference type="EC" id="3.1.3.18"/>
    </reaction>
</comment>
<dbReference type="Gene3D" id="1.10.150.240">
    <property type="entry name" value="Putative phosphatase, domain 2"/>
    <property type="match status" value="1"/>
</dbReference>
<evidence type="ECO:0000256" key="1">
    <source>
        <dbReference type="ARBA" id="ARBA00000830"/>
    </source>
</evidence>
<dbReference type="RefSeq" id="WP_008868590.1">
    <property type="nucleotide sequence ID" value="NZ_ACJN02000001.1"/>
</dbReference>
<dbReference type="SUPFAM" id="SSF56784">
    <property type="entry name" value="HAD-like"/>
    <property type="match status" value="1"/>
</dbReference>
<dbReference type="InterPro" id="IPR036412">
    <property type="entry name" value="HAD-like_sf"/>
</dbReference>
<protein>
    <recommendedName>
        <fullName evidence="4">phosphoglycolate phosphatase</fullName>
        <ecNumber evidence="4">3.1.3.18</ecNumber>
    </recommendedName>
</protein>
<evidence type="ECO:0000256" key="4">
    <source>
        <dbReference type="ARBA" id="ARBA00013078"/>
    </source>
</evidence>
<dbReference type="InterPro" id="IPR023214">
    <property type="entry name" value="HAD_sf"/>
</dbReference>
<dbReference type="eggNOG" id="COG0546">
    <property type="taxonomic scope" value="Bacteria"/>
</dbReference>
<dbReference type="OrthoDB" id="9792518at2"/>
<dbReference type="PANTHER" id="PTHR43434:SF1">
    <property type="entry name" value="PHOSPHOGLYCOLATE PHOSPHATASE"/>
    <property type="match status" value="1"/>
</dbReference>
<keyword evidence="5" id="KW-0378">Hydrolase</keyword>
<organism evidence="5 6">
    <name type="scientific">Desulfonatronospira thiodismutans ASO3-1</name>
    <dbReference type="NCBI Taxonomy" id="555779"/>
    <lineage>
        <taxon>Bacteria</taxon>
        <taxon>Pseudomonadati</taxon>
        <taxon>Thermodesulfobacteriota</taxon>
        <taxon>Desulfovibrionia</taxon>
        <taxon>Desulfovibrionales</taxon>
        <taxon>Desulfonatronovibrionaceae</taxon>
        <taxon>Desulfonatronospira</taxon>
    </lineage>
</organism>
<evidence type="ECO:0000313" key="5">
    <source>
        <dbReference type="EMBL" id="EFI35458.1"/>
    </source>
</evidence>